<dbReference type="InterPro" id="IPR024485">
    <property type="entry name" value="DUF2680"/>
</dbReference>
<evidence type="ECO:0000256" key="1">
    <source>
        <dbReference type="SAM" id="MobiDB-lite"/>
    </source>
</evidence>
<accession>A0ABM9ENJ9</accession>
<dbReference type="EMBL" id="CALBWS010000003">
    <property type="protein sequence ID" value="CAH2713676.1"/>
    <property type="molecule type" value="Genomic_DNA"/>
</dbReference>
<reference evidence="2" key="1">
    <citation type="submission" date="2022-04" db="EMBL/GenBank/DDBJ databases">
        <authorList>
            <person name="Criscuolo A."/>
        </authorList>
    </citation>
    <scope>NUCLEOTIDE SEQUENCE</scope>
    <source>
        <strain evidence="2">CIP111895</strain>
    </source>
</reference>
<evidence type="ECO:0008006" key="4">
    <source>
        <dbReference type="Google" id="ProtNLM"/>
    </source>
</evidence>
<feature type="compositionally biased region" description="Gly residues" evidence="1">
    <location>
        <begin position="173"/>
        <end position="185"/>
    </location>
</feature>
<evidence type="ECO:0000313" key="2">
    <source>
        <dbReference type="EMBL" id="CAH2713676.1"/>
    </source>
</evidence>
<dbReference type="Proteomes" id="UP000838308">
    <property type="component" value="Unassembled WGS sequence"/>
</dbReference>
<feature type="compositionally biased region" description="Polar residues" evidence="1">
    <location>
        <begin position="188"/>
        <end position="201"/>
    </location>
</feature>
<dbReference type="Pfam" id="PF10925">
    <property type="entry name" value="DUF2680"/>
    <property type="match status" value="1"/>
</dbReference>
<proteinExistence type="predicted"/>
<organism evidence="2 3">
    <name type="scientific">Neobacillus rhizosphaerae</name>
    <dbReference type="NCBI Taxonomy" id="2880965"/>
    <lineage>
        <taxon>Bacteria</taxon>
        <taxon>Bacillati</taxon>
        <taxon>Bacillota</taxon>
        <taxon>Bacilli</taxon>
        <taxon>Bacillales</taxon>
        <taxon>Bacillaceae</taxon>
        <taxon>Neobacillus</taxon>
    </lineage>
</organism>
<keyword evidence="3" id="KW-1185">Reference proteome</keyword>
<protein>
    <recommendedName>
        <fullName evidence="4">DUF2680 domain-containing protein</fullName>
    </recommendedName>
</protein>
<feature type="region of interest" description="Disordered" evidence="1">
    <location>
        <begin position="173"/>
        <end position="201"/>
    </location>
</feature>
<gene>
    <name evidence="2" type="ORF">BACCIP111895_00830</name>
</gene>
<sequence>MKWSYLLTAGAFVGVFSLGAMFAPIGKPSANVNEQAISNNLSVVQTADKKEAPQQGQADFTCPMTGEPMGNRSGMGMSMRGSMKESVADALAMSVDDYLAARKEGKSIADLAEEKGVKVKDIVKVMTESRKTELEKLVKEGNLTQEQMDNMLKNMEYMMEQAIERNDMGSMHGRGMGMGQGGGCGSYPDNQQFQTGNGTNL</sequence>
<evidence type="ECO:0000313" key="3">
    <source>
        <dbReference type="Proteomes" id="UP000838308"/>
    </source>
</evidence>
<dbReference type="RefSeq" id="WP_248734025.1">
    <property type="nucleotide sequence ID" value="NZ_CALBWS010000003.1"/>
</dbReference>
<name>A0ABM9ENJ9_9BACI</name>
<comment type="caution">
    <text evidence="2">The sequence shown here is derived from an EMBL/GenBank/DDBJ whole genome shotgun (WGS) entry which is preliminary data.</text>
</comment>